<evidence type="ECO:0000256" key="1">
    <source>
        <dbReference type="ARBA" id="ARBA00004123"/>
    </source>
</evidence>
<keyword evidence="2" id="KW-0678">Repressor</keyword>
<sequence>MSARSKIEKWLLADWSTGNNNLPVVGEDVKIMTLQPNEGAVEEEMVYERPLLEQQLRLTKANESKNSKDDNIPCEGRDYSPSGSSWAPSDEESSSDESDQDKETKTMKMEQYIQHYAKRRNGKNVPLPVHRPNAVVNVLKERQNNLNNRSNDQSRKRKHKETRGGHKSLPDSTKKHLTAPKVFVDRINVNKKNIMDMKASFDELFKIIENMKPESERRTSNFDNTQAQSMLFNEHSNRNNPNHNNIDVYEMNENDSEKSRSEDSNRSDDNVLISNKYSKVRETGDDQNQQNVDKQNNVSHNELDEWVPIGSGKTLIHKDKFRKVNWKSYTIATRTLLLATFPRRILATHSLTGKRSPAFQDKPAKMCLDPKIVSDIIIEITSKFNVKENLVRSAITTKCADECKMFKMRTLNKNKLTKLKENAPPLRRDKLELRQVKNEIKGAQEK</sequence>
<keyword evidence="8" id="KW-1185">Reference proteome</keyword>
<keyword evidence="4" id="KW-0804">Transcription</keyword>
<feature type="region of interest" description="Disordered" evidence="6">
    <location>
        <begin position="253"/>
        <end position="272"/>
    </location>
</feature>
<dbReference type="AlphaFoldDB" id="A0A6J1N2J8"/>
<evidence type="ECO:0000259" key="7">
    <source>
        <dbReference type="PROSITE" id="PS51457"/>
    </source>
</evidence>
<dbReference type="OrthoDB" id="8186171at2759"/>
<feature type="region of interest" description="Disordered" evidence="6">
    <location>
        <begin position="423"/>
        <end position="446"/>
    </location>
</feature>
<dbReference type="Gene3D" id="1.10.10.2590">
    <property type="entry name" value="BEN domain"/>
    <property type="match status" value="1"/>
</dbReference>
<dbReference type="RefSeq" id="XP_023937121.2">
    <property type="nucleotide sequence ID" value="XM_024081353.2"/>
</dbReference>
<dbReference type="Pfam" id="PF10523">
    <property type="entry name" value="BEN"/>
    <property type="match status" value="1"/>
</dbReference>
<dbReference type="InterPro" id="IPR037496">
    <property type="entry name" value="BEND6-like"/>
</dbReference>
<comment type="subcellular location">
    <subcellularLocation>
        <location evidence="1">Nucleus</location>
    </subcellularLocation>
</comment>
<feature type="region of interest" description="Disordered" evidence="6">
    <location>
        <begin position="61"/>
        <end position="106"/>
    </location>
</feature>
<reference evidence="9 10" key="1">
    <citation type="submission" date="2025-05" db="UniProtKB">
        <authorList>
            <consortium name="RefSeq"/>
        </authorList>
    </citation>
    <scope>IDENTIFICATION</scope>
</reference>
<name>A0A6J1N2J8_BICAN</name>
<dbReference type="PANTHER" id="PTHR35346">
    <property type="entry name" value="BEN DOMAIN-CONTAINING PROTEIN 6"/>
    <property type="match status" value="1"/>
</dbReference>
<dbReference type="GO" id="GO:0005634">
    <property type="term" value="C:nucleus"/>
    <property type="evidence" value="ECO:0007669"/>
    <property type="project" value="UniProtKB-SubCell"/>
</dbReference>
<dbReference type="Proteomes" id="UP001652582">
    <property type="component" value="Chromosome 19"/>
</dbReference>
<evidence type="ECO:0000256" key="6">
    <source>
        <dbReference type="SAM" id="MobiDB-lite"/>
    </source>
</evidence>
<dbReference type="SMART" id="SM01025">
    <property type="entry name" value="BEN"/>
    <property type="match status" value="1"/>
</dbReference>
<feature type="region of interest" description="Disordered" evidence="6">
    <location>
        <begin position="279"/>
        <end position="299"/>
    </location>
</feature>
<dbReference type="InterPro" id="IPR018379">
    <property type="entry name" value="BEN_domain"/>
</dbReference>
<evidence type="ECO:0000256" key="3">
    <source>
        <dbReference type="ARBA" id="ARBA00023015"/>
    </source>
</evidence>
<dbReference type="GeneID" id="112045244"/>
<evidence type="ECO:0000313" key="10">
    <source>
        <dbReference type="RefSeq" id="XP_052743234.1"/>
    </source>
</evidence>
<dbReference type="GO" id="GO:0003677">
    <property type="term" value="F:DNA binding"/>
    <property type="evidence" value="ECO:0007669"/>
    <property type="project" value="InterPro"/>
</dbReference>
<evidence type="ECO:0000256" key="2">
    <source>
        <dbReference type="ARBA" id="ARBA00022491"/>
    </source>
</evidence>
<evidence type="ECO:0000313" key="9">
    <source>
        <dbReference type="RefSeq" id="XP_023937121.2"/>
    </source>
</evidence>
<organism evidence="8 9">
    <name type="scientific">Bicyclus anynana</name>
    <name type="common">Squinting bush brown butterfly</name>
    <dbReference type="NCBI Taxonomy" id="110368"/>
    <lineage>
        <taxon>Eukaryota</taxon>
        <taxon>Metazoa</taxon>
        <taxon>Ecdysozoa</taxon>
        <taxon>Arthropoda</taxon>
        <taxon>Hexapoda</taxon>
        <taxon>Insecta</taxon>
        <taxon>Pterygota</taxon>
        <taxon>Neoptera</taxon>
        <taxon>Endopterygota</taxon>
        <taxon>Lepidoptera</taxon>
        <taxon>Glossata</taxon>
        <taxon>Ditrysia</taxon>
        <taxon>Papilionoidea</taxon>
        <taxon>Nymphalidae</taxon>
        <taxon>Satyrinae</taxon>
        <taxon>Satyrini</taxon>
        <taxon>Mycalesina</taxon>
        <taxon>Bicyclus</taxon>
    </lineage>
</organism>
<dbReference type="RefSeq" id="XP_052743234.1">
    <property type="nucleotide sequence ID" value="XM_052887274.1"/>
</dbReference>
<feature type="region of interest" description="Disordered" evidence="6">
    <location>
        <begin position="141"/>
        <end position="174"/>
    </location>
</feature>
<dbReference type="GO" id="GO:0045666">
    <property type="term" value="P:positive regulation of neuron differentiation"/>
    <property type="evidence" value="ECO:0007669"/>
    <property type="project" value="InterPro"/>
</dbReference>
<feature type="compositionally biased region" description="Acidic residues" evidence="6">
    <location>
        <begin position="89"/>
        <end position="100"/>
    </location>
</feature>
<dbReference type="GO" id="GO:0003714">
    <property type="term" value="F:transcription corepressor activity"/>
    <property type="evidence" value="ECO:0007669"/>
    <property type="project" value="InterPro"/>
</dbReference>
<evidence type="ECO:0000313" key="8">
    <source>
        <dbReference type="Proteomes" id="UP001652582"/>
    </source>
</evidence>
<accession>A0A6J1N2J8</accession>
<feature type="domain" description="BEN" evidence="7">
    <location>
        <begin position="310"/>
        <end position="406"/>
    </location>
</feature>
<gene>
    <name evidence="9 10" type="primary">LOC112045244</name>
</gene>
<feature type="compositionally biased region" description="Basic and acidic residues" evidence="6">
    <location>
        <begin position="255"/>
        <end position="269"/>
    </location>
</feature>
<dbReference type="KEGG" id="bany:112045244"/>
<proteinExistence type="predicted"/>
<evidence type="ECO:0000256" key="4">
    <source>
        <dbReference type="ARBA" id="ARBA00023163"/>
    </source>
</evidence>
<feature type="compositionally biased region" description="Low complexity" evidence="6">
    <location>
        <begin position="286"/>
        <end position="298"/>
    </location>
</feature>
<dbReference type="PROSITE" id="PS51457">
    <property type="entry name" value="BEN"/>
    <property type="match status" value="1"/>
</dbReference>
<protein>
    <submittedName>
        <fullName evidence="9 10">Myb-like protein I isoform X1</fullName>
    </submittedName>
</protein>
<feature type="compositionally biased region" description="Basic and acidic residues" evidence="6">
    <location>
        <begin position="61"/>
        <end position="78"/>
    </location>
</feature>
<keyword evidence="5" id="KW-0539">Nucleus</keyword>
<keyword evidence="3" id="KW-0805">Transcription regulation</keyword>
<evidence type="ECO:0000256" key="5">
    <source>
        <dbReference type="ARBA" id="ARBA00023242"/>
    </source>
</evidence>
<feature type="compositionally biased region" description="Basic and acidic residues" evidence="6">
    <location>
        <begin position="162"/>
        <end position="174"/>
    </location>
</feature>
<dbReference type="PANTHER" id="PTHR35346:SF1">
    <property type="entry name" value="BEN DOMAIN-CONTAINING PROTEIN 6"/>
    <property type="match status" value="1"/>
</dbReference>
<dbReference type="GO" id="GO:0045746">
    <property type="term" value="P:negative regulation of Notch signaling pathway"/>
    <property type="evidence" value="ECO:0007669"/>
    <property type="project" value="InterPro"/>
</dbReference>